<name>A0AAV4J606_9GAST</name>
<protein>
    <submittedName>
        <fullName evidence="2">Uncharacterized protein</fullName>
    </submittedName>
</protein>
<gene>
    <name evidence="2" type="ORF">ElyMa_003212600</name>
</gene>
<dbReference type="AlphaFoldDB" id="A0AAV4J606"/>
<evidence type="ECO:0000313" key="3">
    <source>
        <dbReference type="Proteomes" id="UP000762676"/>
    </source>
</evidence>
<dbReference type="EMBL" id="BMAT01006609">
    <property type="protein sequence ID" value="GFS16377.1"/>
    <property type="molecule type" value="Genomic_DNA"/>
</dbReference>
<accession>A0AAV4J606</accession>
<dbReference type="Proteomes" id="UP000762676">
    <property type="component" value="Unassembled WGS sequence"/>
</dbReference>
<reference evidence="2 3" key="1">
    <citation type="journal article" date="2021" name="Elife">
        <title>Chloroplast acquisition without the gene transfer in kleptoplastic sea slugs, Plakobranchus ocellatus.</title>
        <authorList>
            <person name="Maeda T."/>
            <person name="Takahashi S."/>
            <person name="Yoshida T."/>
            <person name="Shimamura S."/>
            <person name="Takaki Y."/>
            <person name="Nagai Y."/>
            <person name="Toyoda A."/>
            <person name="Suzuki Y."/>
            <person name="Arimoto A."/>
            <person name="Ishii H."/>
            <person name="Satoh N."/>
            <person name="Nishiyama T."/>
            <person name="Hasebe M."/>
            <person name="Maruyama T."/>
            <person name="Minagawa J."/>
            <person name="Obokata J."/>
            <person name="Shigenobu S."/>
        </authorList>
    </citation>
    <scope>NUCLEOTIDE SEQUENCE [LARGE SCALE GENOMIC DNA]</scope>
</reference>
<keyword evidence="3" id="KW-1185">Reference proteome</keyword>
<organism evidence="2 3">
    <name type="scientific">Elysia marginata</name>
    <dbReference type="NCBI Taxonomy" id="1093978"/>
    <lineage>
        <taxon>Eukaryota</taxon>
        <taxon>Metazoa</taxon>
        <taxon>Spiralia</taxon>
        <taxon>Lophotrochozoa</taxon>
        <taxon>Mollusca</taxon>
        <taxon>Gastropoda</taxon>
        <taxon>Heterobranchia</taxon>
        <taxon>Euthyneura</taxon>
        <taxon>Panpulmonata</taxon>
        <taxon>Sacoglossa</taxon>
        <taxon>Placobranchoidea</taxon>
        <taxon>Plakobranchidae</taxon>
        <taxon>Elysia</taxon>
    </lineage>
</organism>
<feature type="compositionally biased region" description="Basic and acidic residues" evidence="1">
    <location>
        <begin position="38"/>
        <end position="51"/>
    </location>
</feature>
<evidence type="ECO:0000313" key="2">
    <source>
        <dbReference type="EMBL" id="GFS16377.1"/>
    </source>
</evidence>
<feature type="region of interest" description="Disordered" evidence="1">
    <location>
        <begin position="37"/>
        <end position="76"/>
    </location>
</feature>
<proteinExistence type="predicted"/>
<sequence length="76" mass="8233">CSSRDSNSIKDSLPMTTGANIPNLFVRCPRMVNTGEDLLARAPREPNDDSRGSNLNNLSDEHTVFGRGATASTNRL</sequence>
<comment type="caution">
    <text evidence="2">The sequence shown here is derived from an EMBL/GenBank/DDBJ whole genome shotgun (WGS) entry which is preliminary data.</text>
</comment>
<feature type="non-terminal residue" evidence="2">
    <location>
        <position position="1"/>
    </location>
</feature>
<evidence type="ECO:0000256" key="1">
    <source>
        <dbReference type="SAM" id="MobiDB-lite"/>
    </source>
</evidence>